<dbReference type="AlphaFoldDB" id="A0A9D1FM52"/>
<organism evidence="8 9">
    <name type="scientific">Candidatus Merdivicinus excrementipullorum</name>
    <dbReference type="NCBI Taxonomy" id="2840867"/>
    <lineage>
        <taxon>Bacteria</taxon>
        <taxon>Bacillati</taxon>
        <taxon>Bacillota</taxon>
        <taxon>Clostridia</taxon>
        <taxon>Eubacteriales</taxon>
        <taxon>Oscillospiraceae</taxon>
        <taxon>Oscillospiraceae incertae sedis</taxon>
        <taxon>Candidatus Merdivicinus</taxon>
    </lineage>
</organism>
<accession>A0A9D1FM52</accession>
<name>A0A9D1FM52_9FIRM</name>
<proteinExistence type="predicted"/>
<keyword evidence="3" id="KW-0560">Oxidoreductase</keyword>
<comment type="caution">
    <text evidence="8">The sequence shown here is derived from an EMBL/GenBank/DDBJ whole genome shotgun (WGS) entry which is preliminary data.</text>
</comment>
<feature type="region of interest" description="Disordered" evidence="7">
    <location>
        <begin position="153"/>
        <end position="184"/>
    </location>
</feature>
<dbReference type="InterPro" id="IPR028161">
    <property type="entry name" value="Met8-like"/>
</dbReference>
<evidence type="ECO:0000256" key="7">
    <source>
        <dbReference type="SAM" id="MobiDB-lite"/>
    </source>
</evidence>
<keyword evidence="4" id="KW-0520">NAD</keyword>
<evidence type="ECO:0000313" key="9">
    <source>
        <dbReference type="Proteomes" id="UP000824002"/>
    </source>
</evidence>
<evidence type="ECO:0000256" key="6">
    <source>
        <dbReference type="ARBA" id="ARBA00047561"/>
    </source>
</evidence>
<sequence length="184" mass="19299">MEPYFPIFISLSGKKAVVIGAGAIACRRVKSLLPFGAEITVVAPEACGELELLAREGRIRLERRPYAPGDLSGAVIAVSAANDRAVNHGAFLEAKAAGIPISVADCKEESTFYFPGIAREGEVVAGVTASGSDHKLAKEAAAAVRECLRNFVESRESHGKTDHPGREPGKRPGSSPDETGAESN</sequence>
<dbReference type="SUPFAM" id="SSF51735">
    <property type="entry name" value="NAD(P)-binding Rossmann-fold domains"/>
    <property type="match status" value="1"/>
</dbReference>
<dbReference type="PANTHER" id="PTHR35330">
    <property type="entry name" value="SIROHEME BIOSYNTHESIS PROTEIN MET8"/>
    <property type="match status" value="1"/>
</dbReference>
<reference evidence="8" key="1">
    <citation type="submission" date="2020-10" db="EMBL/GenBank/DDBJ databases">
        <authorList>
            <person name="Gilroy R."/>
        </authorList>
    </citation>
    <scope>NUCLEOTIDE SEQUENCE</scope>
    <source>
        <strain evidence="8">CHK199-13235</strain>
    </source>
</reference>
<dbReference type="GO" id="GO:0043115">
    <property type="term" value="F:precorrin-2 dehydrogenase activity"/>
    <property type="evidence" value="ECO:0007669"/>
    <property type="project" value="UniProtKB-EC"/>
</dbReference>
<keyword evidence="5" id="KW-0627">Porphyrin biosynthesis</keyword>
<comment type="catalytic activity">
    <reaction evidence="6">
        <text>precorrin-2 + NAD(+) = sirohydrochlorin + NADH + 2 H(+)</text>
        <dbReference type="Rhea" id="RHEA:15613"/>
        <dbReference type="ChEBI" id="CHEBI:15378"/>
        <dbReference type="ChEBI" id="CHEBI:57540"/>
        <dbReference type="ChEBI" id="CHEBI:57945"/>
        <dbReference type="ChEBI" id="CHEBI:58351"/>
        <dbReference type="ChEBI" id="CHEBI:58827"/>
        <dbReference type="EC" id="1.3.1.76"/>
    </reaction>
</comment>
<evidence type="ECO:0000256" key="1">
    <source>
        <dbReference type="ARBA" id="ARBA00005010"/>
    </source>
</evidence>
<evidence type="ECO:0000313" key="8">
    <source>
        <dbReference type="EMBL" id="HIS75978.1"/>
    </source>
</evidence>
<dbReference type="EMBL" id="DVJP01000030">
    <property type="protein sequence ID" value="HIS75978.1"/>
    <property type="molecule type" value="Genomic_DNA"/>
</dbReference>
<reference evidence="8" key="2">
    <citation type="journal article" date="2021" name="PeerJ">
        <title>Extensive microbial diversity within the chicken gut microbiome revealed by metagenomics and culture.</title>
        <authorList>
            <person name="Gilroy R."/>
            <person name="Ravi A."/>
            <person name="Getino M."/>
            <person name="Pursley I."/>
            <person name="Horton D.L."/>
            <person name="Alikhan N.F."/>
            <person name="Baker D."/>
            <person name="Gharbi K."/>
            <person name="Hall N."/>
            <person name="Watson M."/>
            <person name="Adriaenssens E.M."/>
            <person name="Foster-Nyarko E."/>
            <person name="Jarju S."/>
            <person name="Secka A."/>
            <person name="Antonio M."/>
            <person name="Oren A."/>
            <person name="Chaudhuri R.R."/>
            <person name="La Ragione R."/>
            <person name="Hildebrand F."/>
            <person name="Pallen M.J."/>
        </authorList>
    </citation>
    <scope>NUCLEOTIDE SEQUENCE</scope>
    <source>
        <strain evidence="8">CHK199-13235</strain>
    </source>
</reference>
<dbReference type="EC" id="1.3.1.76" evidence="2"/>
<feature type="compositionally biased region" description="Basic and acidic residues" evidence="7">
    <location>
        <begin position="153"/>
        <end position="170"/>
    </location>
</feature>
<evidence type="ECO:0000256" key="2">
    <source>
        <dbReference type="ARBA" id="ARBA00012400"/>
    </source>
</evidence>
<gene>
    <name evidence="8" type="ORF">IAB51_04110</name>
</gene>
<dbReference type="InterPro" id="IPR036291">
    <property type="entry name" value="NAD(P)-bd_dom_sf"/>
</dbReference>
<evidence type="ECO:0000256" key="4">
    <source>
        <dbReference type="ARBA" id="ARBA00023027"/>
    </source>
</evidence>
<dbReference type="NCBIfam" id="TIGR01470">
    <property type="entry name" value="cysG_Nterm"/>
    <property type="match status" value="1"/>
</dbReference>
<dbReference type="PANTHER" id="PTHR35330:SF1">
    <property type="entry name" value="SIROHEME BIOSYNTHESIS PROTEIN MET8"/>
    <property type="match status" value="1"/>
</dbReference>
<dbReference type="GO" id="GO:0004325">
    <property type="term" value="F:ferrochelatase activity"/>
    <property type="evidence" value="ECO:0007669"/>
    <property type="project" value="InterPro"/>
</dbReference>
<dbReference type="Gene3D" id="3.40.50.720">
    <property type="entry name" value="NAD(P)-binding Rossmann-like Domain"/>
    <property type="match status" value="1"/>
</dbReference>
<evidence type="ECO:0000256" key="3">
    <source>
        <dbReference type="ARBA" id="ARBA00023002"/>
    </source>
</evidence>
<comment type="pathway">
    <text evidence="1">Porphyrin-containing compound metabolism; siroheme biosynthesis; sirohydrochlorin from precorrin-2: step 1/1.</text>
</comment>
<evidence type="ECO:0000256" key="5">
    <source>
        <dbReference type="ARBA" id="ARBA00023244"/>
    </source>
</evidence>
<dbReference type="Pfam" id="PF13241">
    <property type="entry name" value="NAD_binding_7"/>
    <property type="match status" value="1"/>
</dbReference>
<dbReference type="Proteomes" id="UP000824002">
    <property type="component" value="Unassembled WGS sequence"/>
</dbReference>
<protein>
    <recommendedName>
        <fullName evidence="2">precorrin-2 dehydrogenase</fullName>
        <ecNumber evidence="2">1.3.1.76</ecNumber>
    </recommendedName>
</protein>
<dbReference type="InterPro" id="IPR006367">
    <property type="entry name" value="Sirohaem_synthase_N"/>
</dbReference>
<dbReference type="GO" id="GO:0019354">
    <property type="term" value="P:siroheme biosynthetic process"/>
    <property type="evidence" value="ECO:0007669"/>
    <property type="project" value="InterPro"/>
</dbReference>